<evidence type="ECO:0000256" key="3">
    <source>
        <dbReference type="ARBA" id="ARBA00023054"/>
    </source>
</evidence>
<dbReference type="EMBL" id="JACRUO010000001">
    <property type="protein sequence ID" value="MBD3688684.1"/>
    <property type="molecule type" value="Genomic_DNA"/>
</dbReference>
<dbReference type="InterPro" id="IPR012340">
    <property type="entry name" value="NA-bd_OB-fold"/>
</dbReference>
<evidence type="ECO:0000313" key="8">
    <source>
        <dbReference type="Proteomes" id="UP000627538"/>
    </source>
</evidence>
<keyword evidence="7" id="KW-0647">Proteasome</keyword>
<dbReference type="SUPFAM" id="SSF52540">
    <property type="entry name" value="P-loop containing nucleoside triphosphate hydrolases"/>
    <property type="match status" value="1"/>
</dbReference>
<dbReference type="InterPro" id="IPR041626">
    <property type="entry name" value="Prot_ATP_ID_OB_N"/>
</dbReference>
<dbReference type="Pfam" id="PF16450">
    <property type="entry name" value="Prot_ATP_ID_OB_C"/>
    <property type="match status" value="1"/>
</dbReference>
<dbReference type="GO" id="GO:0005524">
    <property type="term" value="F:ATP binding"/>
    <property type="evidence" value="ECO:0007669"/>
    <property type="project" value="UniProtKB-KW"/>
</dbReference>
<keyword evidence="3 5" id="KW-0175">Coiled coil</keyword>
<dbReference type="GO" id="GO:0016887">
    <property type="term" value="F:ATP hydrolysis activity"/>
    <property type="evidence" value="ECO:0007669"/>
    <property type="project" value="InterPro"/>
</dbReference>
<dbReference type="GO" id="GO:0019941">
    <property type="term" value="P:modification-dependent protein catabolic process"/>
    <property type="evidence" value="ECO:0007669"/>
    <property type="project" value="InterPro"/>
</dbReference>
<dbReference type="GO" id="GO:0010498">
    <property type="term" value="P:proteasomal protein catabolic process"/>
    <property type="evidence" value="ECO:0007669"/>
    <property type="project" value="InterPro"/>
</dbReference>
<dbReference type="Gene3D" id="1.10.8.60">
    <property type="match status" value="1"/>
</dbReference>
<dbReference type="InterPro" id="IPR050168">
    <property type="entry name" value="AAA_ATPase_domain"/>
</dbReference>
<dbReference type="Pfam" id="PF17758">
    <property type="entry name" value="Prot_ATP_ID_OB_N"/>
    <property type="match status" value="1"/>
</dbReference>
<dbReference type="InterPro" id="IPR003960">
    <property type="entry name" value="ATPase_AAA_CS"/>
</dbReference>
<gene>
    <name evidence="7" type="primary">arc</name>
    <name evidence="7" type="ORF">H8R10_00280</name>
</gene>
<dbReference type="InterPro" id="IPR003959">
    <property type="entry name" value="ATPase_AAA_core"/>
</dbReference>
<dbReference type="InterPro" id="IPR022482">
    <property type="entry name" value="Proteasome_ATPase"/>
</dbReference>
<dbReference type="PANTHER" id="PTHR23077:SF144">
    <property type="entry name" value="PROTEASOME-ASSOCIATED ATPASE"/>
    <property type="match status" value="1"/>
</dbReference>
<dbReference type="Gene3D" id="2.40.50.140">
    <property type="entry name" value="Nucleic acid-binding proteins"/>
    <property type="match status" value="2"/>
</dbReference>
<organism evidence="7 8">
    <name type="scientific">Nanchangia anserum</name>
    <dbReference type="NCBI Taxonomy" id="2692125"/>
    <lineage>
        <taxon>Bacteria</taxon>
        <taxon>Bacillati</taxon>
        <taxon>Actinomycetota</taxon>
        <taxon>Actinomycetes</taxon>
        <taxon>Actinomycetales</taxon>
        <taxon>Actinomycetaceae</taxon>
        <taxon>Nanchangia</taxon>
    </lineage>
</organism>
<dbReference type="PANTHER" id="PTHR23077">
    <property type="entry name" value="AAA-FAMILY ATPASE"/>
    <property type="match status" value="1"/>
</dbReference>
<evidence type="ECO:0000313" key="7">
    <source>
        <dbReference type="EMBL" id="MBD3688684.1"/>
    </source>
</evidence>
<dbReference type="InterPro" id="IPR027417">
    <property type="entry name" value="P-loop_NTPase"/>
</dbReference>
<dbReference type="GO" id="GO:0000502">
    <property type="term" value="C:proteasome complex"/>
    <property type="evidence" value="ECO:0007669"/>
    <property type="project" value="UniProtKB-KW"/>
</dbReference>
<dbReference type="AlphaFoldDB" id="A0A8I0GEM9"/>
<dbReference type="InterPro" id="IPR032501">
    <property type="entry name" value="Prot_ATP_ID_OB_2nd"/>
</dbReference>
<feature type="domain" description="AAA+ ATPase" evidence="6">
    <location>
        <begin position="225"/>
        <end position="370"/>
    </location>
</feature>
<keyword evidence="2 4" id="KW-0067">ATP-binding</keyword>
<reference evidence="7 8" key="1">
    <citation type="submission" date="2020-08" db="EMBL/GenBank/DDBJ databases">
        <title>Winkia gen. nov., sp. nov., isolated from faeces of the Anser albifrons in China.</title>
        <authorList>
            <person name="Liu Q."/>
        </authorList>
    </citation>
    <scope>NUCLEOTIDE SEQUENCE [LARGE SCALE GENOMIC DNA]</scope>
    <source>
        <strain evidence="7 8">C62</strain>
    </source>
</reference>
<dbReference type="PROSITE" id="PS00674">
    <property type="entry name" value="AAA"/>
    <property type="match status" value="1"/>
</dbReference>
<comment type="caution">
    <text evidence="7">The sequence shown here is derived from an EMBL/GenBank/DDBJ whole genome shotgun (WGS) entry which is preliminary data.</text>
</comment>
<dbReference type="Gene3D" id="1.20.5.170">
    <property type="match status" value="1"/>
</dbReference>
<comment type="similarity">
    <text evidence="4">Belongs to the AAA ATPase family.</text>
</comment>
<dbReference type="FunFam" id="3.40.50.300:FF:001025">
    <property type="entry name" value="ATPase family, AAA domain-containing 2B"/>
    <property type="match status" value="1"/>
</dbReference>
<dbReference type="Proteomes" id="UP000627538">
    <property type="component" value="Unassembled WGS sequence"/>
</dbReference>
<keyword evidence="8" id="KW-1185">Reference proteome</keyword>
<evidence type="ECO:0000256" key="1">
    <source>
        <dbReference type="ARBA" id="ARBA00022741"/>
    </source>
</evidence>
<dbReference type="NCBIfam" id="TIGR03689">
    <property type="entry name" value="pup_AAA"/>
    <property type="match status" value="1"/>
</dbReference>
<proteinExistence type="inferred from homology"/>
<evidence type="ECO:0000256" key="4">
    <source>
        <dbReference type="RuleBase" id="RU003651"/>
    </source>
</evidence>
<dbReference type="SMART" id="SM00382">
    <property type="entry name" value="AAA"/>
    <property type="match status" value="1"/>
</dbReference>
<dbReference type="Pfam" id="PF00004">
    <property type="entry name" value="AAA"/>
    <property type="match status" value="1"/>
</dbReference>
<dbReference type="Gene3D" id="3.40.50.300">
    <property type="entry name" value="P-loop containing nucleotide triphosphate hydrolases"/>
    <property type="match status" value="1"/>
</dbReference>
<feature type="coiled-coil region" evidence="5">
    <location>
        <begin position="16"/>
        <end position="43"/>
    </location>
</feature>
<dbReference type="RefSeq" id="WP_191070796.1">
    <property type="nucleotide sequence ID" value="NZ_CP060506.1"/>
</dbReference>
<dbReference type="InterPro" id="IPR003593">
    <property type="entry name" value="AAA+_ATPase"/>
</dbReference>
<evidence type="ECO:0000259" key="6">
    <source>
        <dbReference type="SMART" id="SM00382"/>
    </source>
</evidence>
<protein>
    <submittedName>
        <fullName evidence="7">Proteasome ATPase</fullName>
    </submittedName>
</protein>
<evidence type="ECO:0000256" key="5">
    <source>
        <dbReference type="SAM" id="Coils"/>
    </source>
</evidence>
<keyword evidence="1 4" id="KW-0547">Nucleotide-binding</keyword>
<name>A0A8I0GEM9_9ACTO</name>
<sequence length="517" mass="55645">MNPHSSDTQTFREFSREDERRRLASVEEKNRRLGEALAKARQQLLDMQALVDTCAKPPVSLVPLLALDAEAGEAEVWSGGKRMRVALAPGSEGLRVGDLVRLGDEMVAAGPGVPLDTGEIVTVREVLADGRVLVQSGHISALVLRLAEGLRDVVRPGDSLIAVTAAGIAVERVVREDVEQLLTPEIPHVSYSDIGGLREQIDLVRDTVELPFSHPELYRSYGLEPSRGILLYGPPGCGKTLIAKAIATSLGGEAGAYFLSVKGPELLSKFVGETERQIRQIFARARELAGANHPVVIFFDEMEALFRTRGSGISSDVETMVVPQLLAEMDGVDGLDNVIIIGASNREDMIDPAVLRAGRLDVRIRLERPDREAGAEIVAIHVGRDVPLDPALVVRYGGQDGARDHLVDLITSAVWSRDEERRVFDVTYSSGASGVIYLRDIVSGAMLAGIVERAKKLAIKDALGGVGAGMGEQHCRAAVAAEIDEMTKLAAAADPTQWSRNLGYRGDTVAAVRPAQK</sequence>
<evidence type="ECO:0000256" key="2">
    <source>
        <dbReference type="ARBA" id="ARBA00022840"/>
    </source>
</evidence>
<accession>A0A8I0GEM9</accession>